<organism evidence="1">
    <name type="scientific">Solanum chacoense</name>
    <name type="common">Chaco potato</name>
    <dbReference type="NCBI Taxonomy" id="4108"/>
    <lineage>
        <taxon>Eukaryota</taxon>
        <taxon>Viridiplantae</taxon>
        <taxon>Streptophyta</taxon>
        <taxon>Embryophyta</taxon>
        <taxon>Tracheophyta</taxon>
        <taxon>Spermatophyta</taxon>
        <taxon>Magnoliopsida</taxon>
        <taxon>eudicotyledons</taxon>
        <taxon>Gunneridae</taxon>
        <taxon>Pentapetalae</taxon>
        <taxon>asterids</taxon>
        <taxon>lamiids</taxon>
        <taxon>Solanales</taxon>
        <taxon>Solanaceae</taxon>
        <taxon>Solanoideae</taxon>
        <taxon>Solaneae</taxon>
        <taxon>Solanum</taxon>
    </lineage>
</organism>
<evidence type="ECO:0000313" key="1">
    <source>
        <dbReference type="EMBL" id="JAP16966.1"/>
    </source>
</evidence>
<protein>
    <submittedName>
        <fullName evidence="1">Putative ovule protein</fullName>
    </submittedName>
</protein>
<proteinExistence type="predicted"/>
<dbReference type="EMBL" id="GEDG01023135">
    <property type="protein sequence ID" value="JAP16966.1"/>
    <property type="molecule type" value="Transcribed_RNA"/>
</dbReference>
<accession>A0A0V0HBU5</accession>
<name>A0A0V0HBU5_SOLCH</name>
<reference evidence="1" key="1">
    <citation type="submission" date="2015-12" db="EMBL/GenBank/DDBJ databases">
        <title>Gene expression during late stages of embryo sac development: a critical building block for successful pollen-pistil interactions.</title>
        <authorList>
            <person name="Liu Y."/>
            <person name="Joly V."/>
            <person name="Sabar M."/>
            <person name="Matton D.P."/>
        </authorList>
    </citation>
    <scope>NUCLEOTIDE SEQUENCE</scope>
</reference>
<sequence>MITPVPGLVAANVFSSIHPLKTDPNPPSPSTLSGRKFLVAVLRSEKLKLFKLGDCNISPSLLVVGGTLELELLSPPSVLTDLEFSPV</sequence>
<dbReference type="AlphaFoldDB" id="A0A0V0HBU5"/>